<reference evidence="1 2" key="1">
    <citation type="submission" date="2018-10" db="EMBL/GenBank/DDBJ databases">
        <title>Ulvibacterium marinum gen. nov., sp. nov., a novel marine bacterium of the family Flavobacteriaceae, isolated from a culture of the green alga Ulva prolifera.</title>
        <authorList>
            <person name="Zhang Z."/>
        </authorList>
    </citation>
    <scope>NUCLEOTIDE SEQUENCE [LARGE SCALE GENOMIC DNA]</scope>
    <source>
        <strain evidence="1 2">CCMM003</strain>
    </source>
</reference>
<protein>
    <submittedName>
        <fullName evidence="1">Uncharacterized protein</fullName>
    </submittedName>
</protein>
<dbReference type="Proteomes" id="UP000276603">
    <property type="component" value="Unassembled WGS sequence"/>
</dbReference>
<evidence type="ECO:0000313" key="2">
    <source>
        <dbReference type="Proteomes" id="UP000276603"/>
    </source>
</evidence>
<proteinExistence type="predicted"/>
<dbReference type="AlphaFoldDB" id="A0A3B0C8U3"/>
<organism evidence="1 2">
    <name type="scientific">Ulvibacterium marinum</name>
    <dbReference type="NCBI Taxonomy" id="2419782"/>
    <lineage>
        <taxon>Bacteria</taxon>
        <taxon>Pseudomonadati</taxon>
        <taxon>Bacteroidota</taxon>
        <taxon>Flavobacteriia</taxon>
        <taxon>Flavobacteriales</taxon>
        <taxon>Flavobacteriaceae</taxon>
        <taxon>Ulvibacterium</taxon>
    </lineage>
</organism>
<comment type="caution">
    <text evidence="1">The sequence shown here is derived from an EMBL/GenBank/DDBJ whole genome shotgun (WGS) entry which is preliminary data.</text>
</comment>
<name>A0A3B0C8U3_9FLAO</name>
<accession>A0A3B0C8U3</accession>
<dbReference type="EMBL" id="RBCJ01000001">
    <property type="protein sequence ID" value="RKN82635.1"/>
    <property type="molecule type" value="Genomic_DNA"/>
</dbReference>
<evidence type="ECO:0000313" key="1">
    <source>
        <dbReference type="EMBL" id="RKN82635.1"/>
    </source>
</evidence>
<keyword evidence="2" id="KW-1185">Reference proteome</keyword>
<sequence length="62" mass="7262">MPKETNQRNEHFSAGIFALQNRLRNFAKNVNAFLVPSEAFSTYSSEKITPRFKQFRLQKTIL</sequence>
<gene>
    <name evidence="1" type="ORF">D7Z94_01980</name>
</gene>